<feature type="transmembrane region" description="Helical" evidence="8">
    <location>
        <begin position="600"/>
        <end position="618"/>
    </location>
</feature>
<dbReference type="PROSITE" id="PS50835">
    <property type="entry name" value="IG_LIKE"/>
    <property type="match status" value="2"/>
</dbReference>
<dbReference type="PANTHER" id="PTHR11481">
    <property type="entry name" value="IMMUNOGLOBULIN FC RECEPTOR"/>
    <property type="match status" value="1"/>
</dbReference>
<evidence type="ECO:0000256" key="5">
    <source>
        <dbReference type="ARBA" id="ARBA00023157"/>
    </source>
</evidence>
<evidence type="ECO:0000313" key="11">
    <source>
        <dbReference type="Proteomes" id="UP000515129"/>
    </source>
</evidence>
<protein>
    <submittedName>
        <fullName evidence="12">Platelet endothelial cell adhesion molecule isoform X1</fullName>
    </submittedName>
</protein>
<evidence type="ECO:0000256" key="2">
    <source>
        <dbReference type="ARBA" id="ARBA00022475"/>
    </source>
</evidence>
<dbReference type="GO" id="GO:0009897">
    <property type="term" value="C:external side of plasma membrane"/>
    <property type="evidence" value="ECO:0007669"/>
    <property type="project" value="TreeGrafter"/>
</dbReference>
<evidence type="ECO:0000256" key="3">
    <source>
        <dbReference type="ARBA" id="ARBA00022729"/>
    </source>
</evidence>
<dbReference type="Pfam" id="PF13895">
    <property type="entry name" value="Ig_2"/>
    <property type="match status" value="1"/>
</dbReference>
<comment type="subcellular location">
    <subcellularLocation>
        <location evidence="1">Cell membrane</location>
    </subcellularLocation>
</comment>
<evidence type="ECO:0000256" key="6">
    <source>
        <dbReference type="ARBA" id="ARBA00023180"/>
    </source>
</evidence>
<dbReference type="FunFam" id="2.60.40.10:FF:000357">
    <property type="entry name" value="Fc receptor like 1"/>
    <property type="match status" value="1"/>
</dbReference>
<keyword evidence="6" id="KW-0325">Glycoprotein</keyword>
<evidence type="ECO:0000256" key="1">
    <source>
        <dbReference type="ARBA" id="ARBA00004236"/>
    </source>
</evidence>
<keyword evidence="8" id="KW-1133">Transmembrane helix</keyword>
<dbReference type="Proteomes" id="UP000515129">
    <property type="component" value="Chromosome 6"/>
</dbReference>
<keyword evidence="2" id="KW-1003">Cell membrane</keyword>
<gene>
    <name evidence="12" type="primary">pecam1b</name>
</gene>
<evidence type="ECO:0000256" key="9">
    <source>
        <dbReference type="SAM" id="SignalP"/>
    </source>
</evidence>
<name>A0A6P6PEU9_CARAU</name>
<feature type="domain" description="Ig-like" evidence="10">
    <location>
        <begin position="230"/>
        <end position="312"/>
    </location>
</feature>
<dbReference type="GO" id="GO:0004888">
    <property type="term" value="F:transmembrane signaling receptor activity"/>
    <property type="evidence" value="ECO:0007669"/>
    <property type="project" value="TreeGrafter"/>
</dbReference>
<keyword evidence="7" id="KW-0393">Immunoglobulin domain</keyword>
<feature type="chain" id="PRO_5028475404" evidence="9">
    <location>
        <begin position="35"/>
        <end position="716"/>
    </location>
</feature>
<evidence type="ECO:0000313" key="12">
    <source>
        <dbReference type="RefSeq" id="XP_026119199.1"/>
    </source>
</evidence>
<dbReference type="KEGG" id="caua:113098373"/>
<dbReference type="Pfam" id="PF13927">
    <property type="entry name" value="Ig_3"/>
    <property type="match status" value="1"/>
</dbReference>
<keyword evidence="4 8" id="KW-0472">Membrane</keyword>
<keyword evidence="11" id="KW-1185">Reference proteome</keyword>
<dbReference type="SUPFAM" id="SSF48726">
    <property type="entry name" value="Immunoglobulin"/>
    <property type="match status" value="3"/>
</dbReference>
<dbReference type="InterPro" id="IPR050488">
    <property type="entry name" value="Ig_Fc_receptor"/>
</dbReference>
<keyword evidence="5" id="KW-1015">Disulfide bond</keyword>
<dbReference type="AlphaFoldDB" id="A0A6P6PEU9"/>
<dbReference type="InterPro" id="IPR036179">
    <property type="entry name" value="Ig-like_dom_sf"/>
</dbReference>
<proteinExistence type="predicted"/>
<keyword evidence="3 9" id="KW-0732">Signal</keyword>
<evidence type="ECO:0000256" key="8">
    <source>
        <dbReference type="SAM" id="Phobius"/>
    </source>
</evidence>
<dbReference type="Gene3D" id="2.60.40.10">
    <property type="entry name" value="Immunoglobulins"/>
    <property type="match status" value="3"/>
</dbReference>
<feature type="domain" description="Ig-like" evidence="10">
    <location>
        <begin position="504"/>
        <end position="589"/>
    </location>
</feature>
<keyword evidence="8" id="KW-0812">Transmembrane</keyword>
<feature type="signal peptide" evidence="9">
    <location>
        <begin position="1"/>
        <end position="34"/>
    </location>
</feature>
<dbReference type="RefSeq" id="XP_026119199.1">
    <property type="nucleotide sequence ID" value="XM_026263414.1"/>
</dbReference>
<dbReference type="InterPro" id="IPR003599">
    <property type="entry name" value="Ig_sub"/>
</dbReference>
<dbReference type="SMART" id="SM00409">
    <property type="entry name" value="IG"/>
    <property type="match status" value="4"/>
</dbReference>
<dbReference type="CTD" id="100333180"/>
<evidence type="ECO:0000259" key="10">
    <source>
        <dbReference type="PROSITE" id="PS50835"/>
    </source>
</evidence>
<dbReference type="OrthoDB" id="9950534at2759"/>
<dbReference type="SMART" id="SM00408">
    <property type="entry name" value="IGc2"/>
    <property type="match status" value="2"/>
</dbReference>
<dbReference type="InterPro" id="IPR007110">
    <property type="entry name" value="Ig-like_dom"/>
</dbReference>
<reference evidence="12" key="1">
    <citation type="submission" date="2025-08" db="UniProtKB">
        <authorList>
            <consortium name="RefSeq"/>
        </authorList>
    </citation>
    <scope>IDENTIFICATION</scope>
    <source>
        <strain evidence="12">Wakin</strain>
        <tissue evidence="12">Muscle</tissue>
    </source>
</reference>
<sequence length="716" mass="80142">MWVKILPSLKMGTLWFTSLWYLLFFLLTSEEACAESVIKSVQLIIHPRNEVERGTNVSLICHAEVSHSPGSLPIYEYNIYKDFKLLNTDQANSKDYQYSIPDARMADSGKYKCEVVIKEQKKESLVEDLTVKGLQTPVLTVDKLKLIEGNHVNFNCTAEGERGVLRFFIRDGSQELYTELTYSRRVDWQLNLPKGTVNIFCYYSITLRSTELSNVSNVIRLDIQELEINPNIEVIPSKNVTEGDLITFSCSVDTTYQRNSDPIITLSHGHIVLSSNMTKTDYKVYAKANESGEYECTSRLGSVSKVSAMNISVKELFSMPVLSIPPAKVFEGEHFSISCQINSLASERIRMDDIRYSILQDKTPVINGSLYNGTAGKASNGKYICVAEAKGIIKKSRMVLFEAEVLVSKPEISVYGPVIVNKPFWIHCHSYNGSLPIIYSLKRNNITLNKTEVSDLHENARFLAMISTPLDISSYMCEAENNGQVSRKMSERLRVTVIVPVGKPLLTIIPVPENIEEGSDVTLICNIAKGSPPINFSFYGGSGTEIYSTTVQSNSSSYVLSAVKRQQSGNYYCEANNQAQSLIKSDTVSVEVSLATWKKALIAVFCMLVVALLVLFIVRHYKAKRVVVNNKESVWSERLPDVADQDSPVSTNEGDIEYTEVVHLQPVDPTQIPRKKGTDTVYSELQTTQGATEHVNHEDLLEYAELSHDLPEPVDC</sequence>
<dbReference type="InterPro" id="IPR040878">
    <property type="entry name" value="IL-40-like_Ig"/>
</dbReference>
<accession>A0A6P6PEU9</accession>
<organism evidence="11 12">
    <name type="scientific">Carassius auratus</name>
    <name type="common">Goldfish</name>
    <dbReference type="NCBI Taxonomy" id="7957"/>
    <lineage>
        <taxon>Eukaryota</taxon>
        <taxon>Metazoa</taxon>
        <taxon>Chordata</taxon>
        <taxon>Craniata</taxon>
        <taxon>Vertebrata</taxon>
        <taxon>Euteleostomi</taxon>
        <taxon>Actinopterygii</taxon>
        <taxon>Neopterygii</taxon>
        <taxon>Teleostei</taxon>
        <taxon>Ostariophysi</taxon>
        <taxon>Cypriniformes</taxon>
        <taxon>Cyprinidae</taxon>
        <taxon>Cyprininae</taxon>
        <taxon>Carassius</taxon>
    </lineage>
</organism>
<dbReference type="Pfam" id="PF17736">
    <property type="entry name" value="Ig_C17orf99"/>
    <property type="match status" value="1"/>
</dbReference>
<dbReference type="GO" id="GO:0006955">
    <property type="term" value="P:immune response"/>
    <property type="evidence" value="ECO:0007669"/>
    <property type="project" value="TreeGrafter"/>
</dbReference>
<dbReference type="PANTHER" id="PTHR11481:SF60">
    <property type="entry name" value="IG-LIKE DOMAIN-CONTAINING PROTEIN"/>
    <property type="match status" value="1"/>
</dbReference>
<evidence type="ECO:0000256" key="4">
    <source>
        <dbReference type="ARBA" id="ARBA00023136"/>
    </source>
</evidence>
<dbReference type="InterPro" id="IPR013783">
    <property type="entry name" value="Ig-like_fold"/>
</dbReference>
<dbReference type="InterPro" id="IPR003598">
    <property type="entry name" value="Ig_sub2"/>
</dbReference>
<evidence type="ECO:0000256" key="7">
    <source>
        <dbReference type="ARBA" id="ARBA00023319"/>
    </source>
</evidence>
<dbReference type="GO" id="GO:0007166">
    <property type="term" value="P:cell surface receptor signaling pathway"/>
    <property type="evidence" value="ECO:0007669"/>
    <property type="project" value="TreeGrafter"/>
</dbReference>